<comment type="caution">
    <text evidence="2">The sequence shown here is derived from an EMBL/GenBank/DDBJ whole genome shotgun (WGS) entry which is preliminary data.</text>
</comment>
<dbReference type="EMBL" id="ACKO02000031">
    <property type="protein sequence ID" value="EET42953.1"/>
    <property type="molecule type" value="Genomic_DNA"/>
</dbReference>
<evidence type="ECO:0000313" key="3">
    <source>
        <dbReference type="Proteomes" id="UP000005365"/>
    </source>
</evidence>
<protein>
    <submittedName>
        <fullName evidence="2">Uncharacterized protein</fullName>
    </submittedName>
</protein>
<reference evidence="2" key="1">
    <citation type="submission" date="2009-07" db="EMBL/GenBank/DDBJ databases">
        <authorList>
            <person name="Weinstock G."/>
            <person name="Sodergren E."/>
            <person name="Clifton S."/>
            <person name="Fulton L."/>
            <person name="Fulton B."/>
            <person name="Courtney L."/>
            <person name="Fronick C."/>
            <person name="Harrison M."/>
            <person name="Strong C."/>
            <person name="Farmer C."/>
            <person name="Delahaunty K."/>
            <person name="Markovic C."/>
            <person name="Hall O."/>
            <person name="Minx P."/>
            <person name="Tomlinson C."/>
            <person name="Mitreva M."/>
            <person name="Nelson J."/>
            <person name="Hou S."/>
            <person name="Wollam A."/>
            <person name="Pepin K.H."/>
            <person name="Johnson M."/>
            <person name="Bhonagiri V."/>
            <person name="Nash W.E."/>
            <person name="Warren W."/>
            <person name="Chinwalla A."/>
            <person name="Mardis E.R."/>
            <person name="Wilson R.K."/>
        </authorList>
    </citation>
    <scope>NUCLEOTIDE SEQUENCE [LARGE SCALE GENOMIC DNA]</scope>
    <source>
        <strain evidence="2">ATCC 29256</strain>
    </source>
</reference>
<organism evidence="2 3">
    <name type="scientific">Neisseria sicca ATCC 29256</name>
    <dbReference type="NCBI Taxonomy" id="547045"/>
    <lineage>
        <taxon>Bacteria</taxon>
        <taxon>Pseudomonadati</taxon>
        <taxon>Pseudomonadota</taxon>
        <taxon>Betaproteobacteria</taxon>
        <taxon>Neisseriales</taxon>
        <taxon>Neisseriaceae</taxon>
        <taxon>Neisseria</taxon>
    </lineage>
</organism>
<name>C6M9V8_NEISI</name>
<keyword evidence="3" id="KW-1185">Reference proteome</keyword>
<proteinExistence type="predicted"/>
<sequence>MCFSLPQGSSENGNRLKNKAIFKIASFQTTAPLRHKPGSSEIYPPHTSPKENE</sequence>
<accession>C6M9V8</accession>
<gene>
    <name evidence="2" type="ORF">NEISICOT_03339</name>
</gene>
<evidence type="ECO:0000256" key="1">
    <source>
        <dbReference type="SAM" id="MobiDB-lite"/>
    </source>
</evidence>
<evidence type="ECO:0000313" key="2">
    <source>
        <dbReference type="EMBL" id="EET42953.1"/>
    </source>
</evidence>
<feature type="region of interest" description="Disordered" evidence="1">
    <location>
        <begin position="28"/>
        <end position="53"/>
    </location>
</feature>
<dbReference type="AlphaFoldDB" id="C6M9V8"/>
<dbReference type="Proteomes" id="UP000005365">
    <property type="component" value="Unassembled WGS sequence"/>
</dbReference>